<reference evidence="2" key="1">
    <citation type="submission" date="2014-11" db="EMBL/GenBank/DDBJ databases">
        <authorList>
            <person name="Otto D Thomas"/>
            <person name="Naeem Raeece"/>
        </authorList>
    </citation>
    <scope>NUCLEOTIDE SEQUENCE</scope>
</reference>
<feature type="region of interest" description="Disordered" evidence="1">
    <location>
        <begin position="148"/>
        <end position="180"/>
    </location>
</feature>
<feature type="compositionally biased region" description="Polar residues" evidence="1">
    <location>
        <begin position="1065"/>
        <end position="1085"/>
    </location>
</feature>
<feature type="compositionally biased region" description="Low complexity" evidence="1">
    <location>
        <begin position="268"/>
        <end position="278"/>
    </location>
</feature>
<feature type="compositionally biased region" description="Basic and acidic residues" evidence="1">
    <location>
        <begin position="869"/>
        <end position="886"/>
    </location>
</feature>
<feature type="compositionally biased region" description="Pro residues" evidence="1">
    <location>
        <begin position="936"/>
        <end position="945"/>
    </location>
</feature>
<feature type="compositionally biased region" description="Acidic residues" evidence="1">
    <location>
        <begin position="258"/>
        <end position="267"/>
    </location>
</feature>
<feature type="compositionally biased region" description="Polar residues" evidence="1">
    <location>
        <begin position="804"/>
        <end position="814"/>
    </location>
</feature>
<evidence type="ECO:0000313" key="2">
    <source>
        <dbReference type="EMBL" id="CEM31893.1"/>
    </source>
</evidence>
<dbReference type="InterPro" id="IPR039715">
    <property type="entry name" value="ZCCHC10"/>
</dbReference>
<gene>
    <name evidence="2" type="ORF">Cvel_4986</name>
</gene>
<dbReference type="PANTHER" id="PTHR13491:SF0">
    <property type="entry name" value="ZINC FINGER CCHC DOMAIN-CONTAINING PROTEIN 10"/>
    <property type="match status" value="1"/>
</dbReference>
<feature type="compositionally biased region" description="Low complexity" evidence="1">
    <location>
        <begin position="733"/>
        <end position="742"/>
    </location>
</feature>
<feature type="compositionally biased region" description="Polar residues" evidence="1">
    <location>
        <begin position="1255"/>
        <end position="1276"/>
    </location>
</feature>
<feature type="compositionally biased region" description="Polar residues" evidence="1">
    <location>
        <begin position="1398"/>
        <end position="1407"/>
    </location>
</feature>
<feature type="compositionally biased region" description="Low complexity" evidence="1">
    <location>
        <begin position="1112"/>
        <end position="1126"/>
    </location>
</feature>
<evidence type="ECO:0000256" key="1">
    <source>
        <dbReference type="SAM" id="MobiDB-lite"/>
    </source>
</evidence>
<organism evidence="2">
    <name type="scientific">Chromera velia CCMP2878</name>
    <dbReference type="NCBI Taxonomy" id="1169474"/>
    <lineage>
        <taxon>Eukaryota</taxon>
        <taxon>Sar</taxon>
        <taxon>Alveolata</taxon>
        <taxon>Colpodellida</taxon>
        <taxon>Chromeraceae</taxon>
        <taxon>Chromera</taxon>
    </lineage>
</organism>
<accession>A0A0G4GNL5</accession>
<feature type="compositionally biased region" description="Basic and acidic residues" evidence="1">
    <location>
        <begin position="327"/>
        <end position="351"/>
    </location>
</feature>
<sequence length="1618" mass="172081">MPVSSKLFDDKWVGAAGRAGFMRVELGIALDEKKNVLVNWIDDVFRMIGFGSIDSLIRHLQGEMEFGKIRKLDMRSCGSFLVLCQKCGTLIASEKGCETSACPGGDNHVFALHLPHSEKKTTALQPQNADGDIFIRLCRSTGALSLVESLSEDKPKERGKKKGEGTPSSSSSSSSSPSAVVMTEASIQTGAYLVVKQTQTVRPPRRHRATQTEGPAVQDLKLKSGAAVAAAVLSEQQEKETAAAVGEGPIESPNKGEEAEEEEDLEESLPLVPPSSSSFQRRMKTRAHASTSSASSSCPASDQKSEKRENEERERGSKGSKVSRSSPRQEKDEKESPSKAQKTQEEKRIEEAPAAAAAAAAAAESDEGEGAKGPLDAVPCGAHTGVGLDDGVSEPIIDIPADRLTGEIDGVLFEGWDEYPIEPRLQMSAQEILRTGLRVGMEVQIAWKLHPACPGPAWWDGKLSDVRENEVQISFKTEKRADPLRVWVPADMLIDSRVPLRVPRVGAYRMRPPQADGIDCFEGAVLCVRTETNPMEMYDALVQEVPVKGSVSTCRFVNNVYYFMDRSTDDRMPLRLARYKLSYSMFRPGGKPQRWEWLDSEARPIPSMPQLESEESDHSGKVNPFLLLQGRDEEIFPGFRDPDSRPILERPDAGGAGYEDTRERGEEEEEEEQEEENEETKEGEEKEENPIRDDFGDLSEASQSDDLIPPPIEGSPIVLTSFTPTNEEPFVPSSSSGAASSSELVPMTAREGSQTNEEGPTGSSASAPTPPTPPTQSPRRARRSSRNSSSHRTNPLAEREEVVPSSSQAASSTDVRARKLPRRSTTADKRPPLSIPFSAPSDANTPFTTEQSASGKADKLGKSPTRPQPVRERGKSESKRAPELKRSRSAADSSSKIPQSLKPSSSSSSLQHRPTAAAPLRGLPPDHWSIALTPPFLNPPAPASVPPKRRRTELIHREPTGSAASTLKSLRAAAPSSKQTSRPSSSAASHTNRLSGSLVFDRPNSTATFGGKHQRMSAPAEYARSGRSPASHLAPQRSGAPGPFSATPSGSVHASALQREKQQGRKQSLPLTQRTPPSRTQDPSGSTGGKKTLHSGGGKPVTGGGRRKRRGSVSGVATAASGSGSTKRGKGAEQPKKRRGRPPGSGSRVRGSGVQIVISSSSSSAASLSPPKVTKEKDREKERRKKEEDNEQERIRDECRRKARRALRSLSSSSSSSSSDSSSSSSSDSDSSSSSSSSSSSVRHQDAEGKAQKSYGRSKQKITTSHTGAPHSSQNVAAPAASIGFGGGLSASSFFPQPPQSSHLYRPMEWPPSFPTQFGAPFYPPPPPLYNLARDLANSSSRALNPPTLIGDGMGGRIRPRSLSHSHSHSQAAPPSGSLGEDELMEVAEACGLLEGDTQGQPEQQQVGGAEGSATDRGGFPEGMPSPPQSSAYAFNPQGPQQPSASPEGGTQPPLPEDFFGEGAGETPRGGPEVDLQNHQEASVEEEGELKEGEGGMEGAEGGPDESHISASSSSSSSSFPEPMSLSLSVSFSSQQRNFGLEGGDGMGISSFASMQVDPGPGGVPGGVGDGGFSERDRDGMGEGLLGGGLALASPPEMCRSPTAAHLTFGSGFSGVDP</sequence>
<dbReference type="VEuPathDB" id="CryptoDB:Cvel_4986"/>
<feature type="region of interest" description="Disordered" evidence="1">
    <location>
        <begin position="198"/>
        <end position="218"/>
    </location>
</feature>
<feature type="compositionally biased region" description="Gly residues" evidence="1">
    <location>
        <begin position="1560"/>
        <end position="1572"/>
    </location>
</feature>
<feature type="compositionally biased region" description="Basic and acidic residues" evidence="1">
    <location>
        <begin position="303"/>
        <end position="317"/>
    </location>
</feature>
<feature type="compositionally biased region" description="Low complexity" evidence="1">
    <location>
        <begin position="890"/>
        <end position="911"/>
    </location>
</feature>
<feature type="region of interest" description="Disordered" evidence="1">
    <location>
        <begin position="635"/>
        <end position="1308"/>
    </location>
</feature>
<protein>
    <submittedName>
        <fullName evidence="2">Uncharacterized protein</fullName>
    </submittedName>
</protein>
<feature type="compositionally biased region" description="Low complexity" evidence="1">
    <location>
        <begin position="288"/>
        <end position="302"/>
    </location>
</feature>
<feature type="region of interest" description="Disordered" evidence="1">
    <location>
        <begin position="1550"/>
        <end position="1589"/>
    </location>
</feature>
<proteinExistence type="predicted"/>
<feature type="compositionally biased region" description="Low complexity" evidence="1">
    <location>
        <begin position="786"/>
        <end position="795"/>
    </location>
</feature>
<feature type="compositionally biased region" description="Low complexity" evidence="1">
    <location>
        <begin position="165"/>
        <end position="178"/>
    </location>
</feature>
<feature type="region of interest" description="Disordered" evidence="1">
    <location>
        <begin position="234"/>
        <end position="377"/>
    </location>
</feature>
<feature type="compositionally biased region" description="Basic and acidic residues" evidence="1">
    <location>
        <begin position="635"/>
        <end position="652"/>
    </location>
</feature>
<feature type="compositionally biased region" description="Basic residues" evidence="1">
    <location>
        <begin position="1358"/>
        <end position="1368"/>
    </location>
</feature>
<feature type="compositionally biased region" description="Acidic residues" evidence="1">
    <location>
        <begin position="666"/>
        <end position="687"/>
    </location>
</feature>
<feature type="compositionally biased region" description="Low complexity" evidence="1">
    <location>
        <begin position="1211"/>
        <end position="1241"/>
    </location>
</feature>
<feature type="compositionally biased region" description="Low complexity" evidence="1">
    <location>
        <begin position="1509"/>
        <end position="1525"/>
    </location>
</feature>
<feature type="compositionally biased region" description="Polar residues" evidence="1">
    <location>
        <begin position="1429"/>
        <end position="1445"/>
    </location>
</feature>
<name>A0A0G4GNL5_9ALVE</name>
<feature type="compositionally biased region" description="Low complexity" evidence="1">
    <location>
        <begin position="352"/>
        <end position="363"/>
    </location>
</feature>
<feature type="region of interest" description="Disordered" evidence="1">
    <location>
        <begin position="1343"/>
        <end position="1525"/>
    </location>
</feature>
<feature type="compositionally biased region" description="Low complexity" evidence="1">
    <location>
        <begin position="1142"/>
        <end position="1169"/>
    </location>
</feature>
<feature type="compositionally biased region" description="Low complexity" evidence="1">
    <location>
        <begin position="974"/>
        <end position="989"/>
    </location>
</feature>
<feature type="compositionally biased region" description="Low complexity" evidence="1">
    <location>
        <begin position="1369"/>
        <end position="1378"/>
    </location>
</feature>
<dbReference type="PANTHER" id="PTHR13491">
    <property type="entry name" value="ZCCHC10 PROTEIN"/>
    <property type="match status" value="1"/>
</dbReference>
<dbReference type="EMBL" id="CDMZ01001391">
    <property type="protein sequence ID" value="CEM31893.1"/>
    <property type="molecule type" value="Genomic_DNA"/>
</dbReference>
<feature type="compositionally biased region" description="Polar residues" evidence="1">
    <location>
        <begin position="841"/>
        <end position="854"/>
    </location>
</feature>
<feature type="compositionally biased region" description="Gly residues" evidence="1">
    <location>
        <begin position="1095"/>
        <end position="1104"/>
    </location>
</feature>
<feature type="compositionally biased region" description="Basic and acidic residues" evidence="1">
    <location>
        <begin position="1173"/>
        <end position="1200"/>
    </location>
</feature>